<dbReference type="InterPro" id="IPR003439">
    <property type="entry name" value="ABC_transporter-like_ATP-bd"/>
</dbReference>
<evidence type="ECO:0000259" key="3">
    <source>
        <dbReference type="PROSITE" id="PS50893"/>
    </source>
</evidence>
<dbReference type="CDD" id="cd03216">
    <property type="entry name" value="ABC_Carb_Monos_I"/>
    <property type="match status" value="1"/>
</dbReference>
<dbReference type="InterPro" id="IPR003593">
    <property type="entry name" value="AAA+_ATPase"/>
</dbReference>
<reference evidence="4" key="1">
    <citation type="submission" date="2022-09" db="EMBL/GenBank/DDBJ databases">
        <title>Culturomic study of gut microbiota in children with autism spectrum disorder.</title>
        <authorList>
            <person name="Efimov B.A."/>
            <person name="Chaplin A.V."/>
            <person name="Sokolova S.R."/>
            <person name="Pikina A.P."/>
            <person name="Korzhanova M."/>
            <person name="Belova V."/>
            <person name="Korostin D."/>
        </authorList>
    </citation>
    <scope>NUCLEOTIDE SEQUENCE</scope>
    <source>
        <strain evidence="4">ASD5510</strain>
    </source>
</reference>
<evidence type="ECO:0000313" key="5">
    <source>
        <dbReference type="Proteomes" id="UP001065549"/>
    </source>
</evidence>
<evidence type="ECO:0000313" key="4">
    <source>
        <dbReference type="EMBL" id="MCU7380921.1"/>
    </source>
</evidence>
<dbReference type="InterPro" id="IPR050107">
    <property type="entry name" value="ABC_carbohydrate_import_ATPase"/>
</dbReference>
<dbReference type="GO" id="GO:0016887">
    <property type="term" value="F:ATP hydrolysis activity"/>
    <property type="evidence" value="ECO:0007669"/>
    <property type="project" value="InterPro"/>
</dbReference>
<dbReference type="PROSITE" id="PS50893">
    <property type="entry name" value="ABC_TRANSPORTER_2"/>
    <property type="match status" value="1"/>
</dbReference>
<keyword evidence="1" id="KW-0547">Nucleotide-binding</keyword>
<dbReference type="EMBL" id="JAOSHN010000016">
    <property type="protein sequence ID" value="MCU7380921.1"/>
    <property type="molecule type" value="Genomic_DNA"/>
</dbReference>
<protein>
    <submittedName>
        <fullName evidence="4">ATP-binding cassette domain-containing protein</fullName>
    </submittedName>
</protein>
<keyword evidence="2 4" id="KW-0067">ATP-binding</keyword>
<gene>
    <name evidence="4" type="ORF">OBO34_21640</name>
</gene>
<dbReference type="Proteomes" id="UP001065549">
    <property type="component" value="Unassembled WGS sequence"/>
</dbReference>
<dbReference type="Pfam" id="PF00005">
    <property type="entry name" value="ABC_tran"/>
    <property type="match status" value="1"/>
</dbReference>
<sequence>MEKALLQTRDIKKSFGHVRALRGVELSAYRGEILAIVGDNGAGKSTFIKILAGSIRPDQGSIVVDGQAHSYFTPREAIAAGISTVYQDLALANTRNVSANIFLGQELTSMGFLRKKAMEKDARALVDRLGIDIPDLSAPVGVLSGGQRQGTAVARLMHQGGKLFIFDEPTAAMGLKETGAVLKLIKKLASEGYGVILISHDLPQVFQISDRIAVFRQGKAVALMKTADCTMDQVIGLITGTEPPQEGGKRQ</sequence>
<dbReference type="InterPro" id="IPR027417">
    <property type="entry name" value="P-loop_NTPase"/>
</dbReference>
<comment type="caution">
    <text evidence="4">The sequence shown here is derived from an EMBL/GenBank/DDBJ whole genome shotgun (WGS) entry which is preliminary data.</text>
</comment>
<dbReference type="SUPFAM" id="SSF52540">
    <property type="entry name" value="P-loop containing nucleoside triphosphate hydrolases"/>
    <property type="match status" value="1"/>
</dbReference>
<dbReference type="PANTHER" id="PTHR43790:SF8">
    <property type="entry name" value="SUGAR ABC TRANSPORTER ATP-BINDING PROTEIN"/>
    <property type="match status" value="1"/>
</dbReference>
<dbReference type="Gene3D" id="3.40.50.300">
    <property type="entry name" value="P-loop containing nucleotide triphosphate hydrolases"/>
    <property type="match status" value="1"/>
</dbReference>
<dbReference type="GO" id="GO:0005524">
    <property type="term" value="F:ATP binding"/>
    <property type="evidence" value="ECO:0007669"/>
    <property type="project" value="UniProtKB-KW"/>
</dbReference>
<dbReference type="SMART" id="SM00382">
    <property type="entry name" value="AAA"/>
    <property type="match status" value="1"/>
</dbReference>
<organism evidence="4 5">
    <name type="scientific">Hominibacterium faecale</name>
    <dbReference type="NCBI Taxonomy" id="2839743"/>
    <lineage>
        <taxon>Bacteria</taxon>
        <taxon>Bacillati</taxon>
        <taxon>Bacillota</taxon>
        <taxon>Clostridia</taxon>
        <taxon>Peptostreptococcales</taxon>
        <taxon>Anaerovoracaceae</taxon>
        <taxon>Hominibacterium</taxon>
    </lineage>
</organism>
<keyword evidence="5" id="KW-1185">Reference proteome</keyword>
<accession>A0A9J6QZI9</accession>
<dbReference type="AlphaFoldDB" id="A0A9J6QZI9"/>
<feature type="domain" description="ABC transporter" evidence="3">
    <location>
        <begin position="6"/>
        <end position="242"/>
    </location>
</feature>
<dbReference type="PANTHER" id="PTHR43790">
    <property type="entry name" value="CARBOHYDRATE TRANSPORT ATP-BINDING PROTEIN MG119-RELATED"/>
    <property type="match status" value="1"/>
</dbReference>
<name>A0A9J6QZI9_9FIRM</name>
<dbReference type="RefSeq" id="WP_148396969.1">
    <property type="nucleotide sequence ID" value="NZ_JAJAGH010000017.1"/>
</dbReference>
<proteinExistence type="predicted"/>
<evidence type="ECO:0000256" key="2">
    <source>
        <dbReference type="ARBA" id="ARBA00022840"/>
    </source>
</evidence>
<evidence type="ECO:0000256" key="1">
    <source>
        <dbReference type="ARBA" id="ARBA00022741"/>
    </source>
</evidence>